<dbReference type="InterPro" id="IPR019734">
    <property type="entry name" value="TPR_rpt"/>
</dbReference>
<proteinExistence type="predicted"/>
<dbReference type="RefSeq" id="WP_191159710.1">
    <property type="nucleotide sequence ID" value="NZ_JACXAI010000024.1"/>
</dbReference>
<dbReference type="InterPro" id="IPR011990">
    <property type="entry name" value="TPR-like_helical_dom_sf"/>
</dbReference>
<dbReference type="SUPFAM" id="SSF48452">
    <property type="entry name" value="TPR-like"/>
    <property type="match status" value="1"/>
</dbReference>
<dbReference type="Gene3D" id="1.25.40.10">
    <property type="entry name" value="Tetratricopeptide repeat domain"/>
    <property type="match status" value="1"/>
</dbReference>
<evidence type="ECO:0000313" key="3">
    <source>
        <dbReference type="EMBL" id="MBD1381976.1"/>
    </source>
</evidence>
<dbReference type="AlphaFoldDB" id="A0A926RYE2"/>
<evidence type="ECO:0000256" key="2">
    <source>
        <dbReference type="SAM" id="MobiDB-lite"/>
    </source>
</evidence>
<comment type="caution">
    <text evidence="3">The sequence shown here is derived from an EMBL/GenBank/DDBJ whole genome shotgun (WGS) entry which is preliminary data.</text>
</comment>
<keyword evidence="1" id="KW-0802">TPR repeat</keyword>
<evidence type="ECO:0000313" key="4">
    <source>
        <dbReference type="Proteomes" id="UP000626844"/>
    </source>
</evidence>
<reference evidence="3" key="1">
    <citation type="submission" date="2020-09" db="EMBL/GenBank/DDBJ databases">
        <title>A novel bacterium of genus Bacillus, isolated from South China Sea.</title>
        <authorList>
            <person name="Huang H."/>
            <person name="Mo K."/>
            <person name="Hu Y."/>
        </authorList>
    </citation>
    <scope>NUCLEOTIDE SEQUENCE</scope>
    <source>
        <strain evidence="3">IB182487</strain>
    </source>
</reference>
<name>A0A926RYE2_9BACI</name>
<protein>
    <recommendedName>
        <fullName evidence="5">Tetratricopeptide repeat protein</fullName>
    </recommendedName>
</protein>
<gene>
    <name evidence="3" type="ORF">IC621_17245</name>
</gene>
<dbReference type="Proteomes" id="UP000626844">
    <property type="component" value="Unassembled WGS sequence"/>
</dbReference>
<feature type="repeat" description="TPR" evidence="1">
    <location>
        <begin position="44"/>
        <end position="77"/>
    </location>
</feature>
<organism evidence="3 4">
    <name type="scientific">Metabacillus arenae</name>
    <dbReference type="NCBI Taxonomy" id="2771434"/>
    <lineage>
        <taxon>Bacteria</taxon>
        <taxon>Bacillati</taxon>
        <taxon>Bacillota</taxon>
        <taxon>Bacilli</taxon>
        <taxon>Bacillales</taxon>
        <taxon>Bacillaceae</taxon>
        <taxon>Metabacillus</taxon>
    </lineage>
</organism>
<feature type="region of interest" description="Disordered" evidence="2">
    <location>
        <begin position="1"/>
        <end position="22"/>
    </location>
</feature>
<dbReference type="EMBL" id="JACXAI010000024">
    <property type="protein sequence ID" value="MBD1381976.1"/>
    <property type="molecule type" value="Genomic_DNA"/>
</dbReference>
<sequence length="127" mass="14739">MFKKWFGKEKSDSKSSHSEESKLPEIIQQKLTELEKVLNHERKAELLLEAGSLYLELGKSDQALIYLEEAFESEECPREVQVKLMNLYNTKRREALVSGNNQLAETYSNKIEGLLKFAKDSIRNSHY</sequence>
<evidence type="ECO:0000256" key="1">
    <source>
        <dbReference type="PROSITE-ProRule" id="PRU00339"/>
    </source>
</evidence>
<accession>A0A926RYE2</accession>
<evidence type="ECO:0008006" key="5">
    <source>
        <dbReference type="Google" id="ProtNLM"/>
    </source>
</evidence>
<keyword evidence="4" id="KW-1185">Reference proteome</keyword>
<dbReference type="PROSITE" id="PS50005">
    <property type="entry name" value="TPR"/>
    <property type="match status" value="1"/>
</dbReference>